<dbReference type="RefSeq" id="WP_139281067.1">
    <property type="nucleotide sequence ID" value="NZ_FRAA01000007.1"/>
</dbReference>
<keyword evidence="2" id="KW-1185">Reference proteome</keyword>
<reference evidence="2" key="1">
    <citation type="submission" date="2016-11" db="EMBL/GenBank/DDBJ databases">
        <authorList>
            <person name="Varghese N."/>
            <person name="Submissions S."/>
        </authorList>
    </citation>
    <scope>NUCLEOTIDE SEQUENCE [LARGE SCALE GENOMIC DNA]</scope>
    <source>
        <strain evidence="2">DSM 26134</strain>
    </source>
</reference>
<protein>
    <submittedName>
        <fullName evidence="1">Uncharacterized protein</fullName>
    </submittedName>
</protein>
<proteinExistence type="predicted"/>
<accession>A0A1M6UN25</accession>
<organism evidence="1 2">
    <name type="scientific">Reichenbachiella agariperforans</name>
    <dbReference type="NCBI Taxonomy" id="156994"/>
    <lineage>
        <taxon>Bacteria</taxon>
        <taxon>Pseudomonadati</taxon>
        <taxon>Bacteroidota</taxon>
        <taxon>Cytophagia</taxon>
        <taxon>Cytophagales</taxon>
        <taxon>Reichenbachiellaceae</taxon>
        <taxon>Reichenbachiella</taxon>
    </lineage>
</organism>
<gene>
    <name evidence="1" type="ORF">SAMN04488028_107200</name>
</gene>
<dbReference type="Proteomes" id="UP000184474">
    <property type="component" value="Unassembled WGS sequence"/>
</dbReference>
<dbReference type="AlphaFoldDB" id="A0A1M6UN25"/>
<evidence type="ECO:0000313" key="1">
    <source>
        <dbReference type="EMBL" id="SHK70665.1"/>
    </source>
</evidence>
<dbReference type="STRING" id="156994.SAMN04488028_107200"/>
<name>A0A1M6UN25_REIAG</name>
<sequence>MKTTILIVLASITFASQKGVLPHSNSGSPTTMVASSATSGDLLQGWSSEPSASSSKIKVLTNQPKAMLDNVVAVGLSEKGGEVIENTGSYLETDSFIAETESIKVKAWVDGQSIILTSQVEQFDESGFGLPVSKGFSTCTKGSSTYGRECWRTILIIANRIEGEKSYQ</sequence>
<dbReference type="EMBL" id="FRAA01000007">
    <property type="protein sequence ID" value="SHK70665.1"/>
    <property type="molecule type" value="Genomic_DNA"/>
</dbReference>
<evidence type="ECO:0000313" key="2">
    <source>
        <dbReference type="Proteomes" id="UP000184474"/>
    </source>
</evidence>